<evidence type="ECO:0000313" key="2">
    <source>
        <dbReference type="Proteomes" id="UP001211907"/>
    </source>
</evidence>
<organism evidence="1 2">
    <name type="scientific">Physocladia obscura</name>
    <dbReference type="NCBI Taxonomy" id="109957"/>
    <lineage>
        <taxon>Eukaryota</taxon>
        <taxon>Fungi</taxon>
        <taxon>Fungi incertae sedis</taxon>
        <taxon>Chytridiomycota</taxon>
        <taxon>Chytridiomycota incertae sedis</taxon>
        <taxon>Chytridiomycetes</taxon>
        <taxon>Chytridiales</taxon>
        <taxon>Chytriomycetaceae</taxon>
        <taxon>Physocladia</taxon>
    </lineage>
</organism>
<name>A0AAD5SX49_9FUNG</name>
<gene>
    <name evidence="1" type="ORF">HK100_002392</name>
</gene>
<comment type="caution">
    <text evidence="1">The sequence shown here is derived from an EMBL/GenBank/DDBJ whole genome shotgun (WGS) entry which is preliminary data.</text>
</comment>
<evidence type="ECO:0000313" key="1">
    <source>
        <dbReference type="EMBL" id="KAJ3112273.1"/>
    </source>
</evidence>
<keyword evidence="2" id="KW-1185">Reference proteome</keyword>
<reference evidence="1" key="1">
    <citation type="submission" date="2020-05" db="EMBL/GenBank/DDBJ databases">
        <title>Phylogenomic resolution of chytrid fungi.</title>
        <authorList>
            <person name="Stajich J.E."/>
            <person name="Amses K."/>
            <person name="Simmons R."/>
            <person name="Seto K."/>
            <person name="Myers J."/>
            <person name="Bonds A."/>
            <person name="Quandt C.A."/>
            <person name="Barry K."/>
            <person name="Liu P."/>
            <person name="Grigoriev I."/>
            <person name="Longcore J.E."/>
            <person name="James T.Y."/>
        </authorList>
    </citation>
    <scope>NUCLEOTIDE SEQUENCE</scope>
    <source>
        <strain evidence="1">JEL0513</strain>
    </source>
</reference>
<dbReference type="AlphaFoldDB" id="A0AAD5SX49"/>
<dbReference type="EMBL" id="JADGJH010001559">
    <property type="protein sequence ID" value="KAJ3112273.1"/>
    <property type="molecule type" value="Genomic_DNA"/>
</dbReference>
<sequence length="85" mass="9396">MLVMVGSIAFFQEPIFVERRRFIFGAGLVDDQLAAHVAHEAPNDEEPVEKSAFGRAVLQAPDGGQTVYGRHSVDVFEIVMRHGEV</sequence>
<dbReference type="Proteomes" id="UP001211907">
    <property type="component" value="Unassembled WGS sequence"/>
</dbReference>
<proteinExistence type="predicted"/>
<protein>
    <submittedName>
        <fullName evidence="1">Uncharacterized protein</fullName>
    </submittedName>
</protein>
<accession>A0AAD5SX49</accession>